<reference evidence="1" key="1">
    <citation type="submission" date="2021-04" db="EMBL/GenBank/DDBJ databases">
        <authorList>
            <consortium name="Wellcome Sanger Institute Data Sharing"/>
        </authorList>
    </citation>
    <scope>NUCLEOTIDE SEQUENCE [LARGE SCALE GENOMIC DNA]</scope>
</reference>
<evidence type="ECO:0000313" key="1">
    <source>
        <dbReference type="Ensembl" id="ENSSAUP00010046198.1"/>
    </source>
</evidence>
<reference evidence="1" key="2">
    <citation type="submission" date="2025-08" db="UniProtKB">
        <authorList>
            <consortium name="Ensembl"/>
        </authorList>
    </citation>
    <scope>IDENTIFICATION</scope>
</reference>
<dbReference type="OMA" id="FPYPLHN"/>
<accession>A0A671X5B6</accession>
<dbReference type="Gene3D" id="3.40.50.300">
    <property type="entry name" value="P-loop containing nucleotide triphosphate hydrolases"/>
    <property type="match status" value="1"/>
</dbReference>
<protein>
    <submittedName>
        <fullName evidence="1">Uncharacterized protein</fullName>
    </submittedName>
</protein>
<dbReference type="GeneTree" id="ENSGT00740000115564"/>
<dbReference type="InParanoid" id="A0A671X5B6"/>
<keyword evidence="2" id="KW-1185">Reference proteome</keyword>
<organism evidence="1 2">
    <name type="scientific">Sparus aurata</name>
    <name type="common">Gilthead sea bream</name>
    <dbReference type="NCBI Taxonomy" id="8175"/>
    <lineage>
        <taxon>Eukaryota</taxon>
        <taxon>Metazoa</taxon>
        <taxon>Chordata</taxon>
        <taxon>Craniata</taxon>
        <taxon>Vertebrata</taxon>
        <taxon>Euteleostomi</taxon>
        <taxon>Actinopterygii</taxon>
        <taxon>Neopterygii</taxon>
        <taxon>Teleostei</taxon>
        <taxon>Neoteleostei</taxon>
        <taxon>Acanthomorphata</taxon>
        <taxon>Eupercaria</taxon>
        <taxon>Spariformes</taxon>
        <taxon>Sparidae</taxon>
        <taxon>Sparus</taxon>
    </lineage>
</organism>
<dbReference type="AlphaFoldDB" id="A0A671X5B6"/>
<sequence length="424" mass="49404">MSLVCSTQGYVLDGFPSTLKQAELMGSRSIIPMIVVELELDTVEVLKRGLVEKMKAHLMHDSSEILHIRNSCYKQEVKHVRQHFQKQYQNWIILDGLKSKWWIWNMILQEVSISMKYIHSYLERTKNRKAACINRLCITPRELQYRLGEFQQYCPVCMALHHHLVDCSETAALTHAAEYGGQYYRMCGKDHLERFLITPDEFVTPGCPHTLPQPHLLPRKLTESQVKNRFPQQVELKGFCPVTYLDGKQRYEALVRGKMEYAVEYREQIYILETKQKQDKFLRSPETYWDQKLPSKVPPLCEPVPLTSLPMLGYMEQGVAVAVIKAMTAVGCLKPKYPFISIQRSALLYVAFYLKAFNHKSTDYTRQKYRKKLALFEENCALIPYLSSTMRVNYRPPSKRPIDFEFKLNRFLALEDMPGASIVL</sequence>
<reference evidence="1" key="3">
    <citation type="submission" date="2025-09" db="UniProtKB">
        <authorList>
            <consortium name="Ensembl"/>
        </authorList>
    </citation>
    <scope>IDENTIFICATION</scope>
</reference>
<dbReference type="Proteomes" id="UP000472265">
    <property type="component" value="Chromosome 22"/>
</dbReference>
<dbReference type="InterPro" id="IPR027417">
    <property type="entry name" value="P-loop_NTPase"/>
</dbReference>
<proteinExistence type="predicted"/>
<name>A0A671X5B6_SPAAU</name>
<dbReference type="Ensembl" id="ENSSAUT00010048560.1">
    <property type="protein sequence ID" value="ENSSAUP00010046198.1"/>
    <property type="gene ID" value="ENSSAUG00010019263.1"/>
</dbReference>
<evidence type="ECO:0000313" key="2">
    <source>
        <dbReference type="Proteomes" id="UP000472265"/>
    </source>
</evidence>
<dbReference type="SUPFAM" id="SSF52540">
    <property type="entry name" value="P-loop containing nucleoside triphosphate hydrolases"/>
    <property type="match status" value="1"/>
</dbReference>